<dbReference type="SUPFAM" id="SSF51445">
    <property type="entry name" value="(Trans)glycosidases"/>
    <property type="match status" value="1"/>
</dbReference>
<comment type="caution">
    <text evidence="2">The sequence shown here is derived from an EMBL/GenBank/DDBJ whole genome shotgun (WGS) entry which is preliminary data.</text>
</comment>
<gene>
    <name evidence="2" type="ORF">HMPREF9473_02695</name>
</gene>
<evidence type="ECO:0000313" key="2">
    <source>
        <dbReference type="EMBL" id="EHI59327.1"/>
    </source>
</evidence>
<dbReference type="HOGENOM" id="CLU_040419_0_0_9"/>
<organism evidence="2 3">
    <name type="scientific">Hungatella hathewayi WAL-18680</name>
    <dbReference type="NCBI Taxonomy" id="742737"/>
    <lineage>
        <taxon>Bacteria</taxon>
        <taxon>Bacillati</taxon>
        <taxon>Bacillota</taxon>
        <taxon>Clostridia</taxon>
        <taxon>Lachnospirales</taxon>
        <taxon>Lachnospiraceae</taxon>
        <taxon>Hungatella</taxon>
    </lineage>
</organism>
<evidence type="ECO:0000313" key="3">
    <source>
        <dbReference type="Proteomes" id="UP000005384"/>
    </source>
</evidence>
<dbReference type="InterPro" id="IPR032267">
    <property type="entry name" value="DUF4832"/>
</dbReference>
<dbReference type="AlphaFoldDB" id="G5IGR7"/>
<dbReference type="EMBL" id="ADLN01000061">
    <property type="protein sequence ID" value="EHI59327.1"/>
    <property type="molecule type" value="Genomic_DNA"/>
</dbReference>
<sequence length="457" mass="51627">MKVGAAIVIAGILGVLGNMMFRREVPQQELAVFEAVAGEKPLVNPMKGWAPFSDNSNTDYPASMAFVLIRWSELEPEEGVFRFEELETEKNLVFWREQGARFIIRLVCDYPGKESHMDIPEWLFERTGGDGQWYDNDYGKGYAPNYGNPMFREEHGRMLQAVGDYYRDDGQVAVIQLGSLGHWGEWHVNHGAGLKEFPPETVTNKYVEQYREAFPGKLLMLRRPYAAGEHYQMGLFNDSFGVRSSHEEWLSWVEDGYVSEQTGETLAGMPEFWRYGPSGGEFSSNMEMEDYFGDYYSGVYELMQRSHTSFLGPHCPREQLSLRAGNHVNQMARDMGYCFALKRGAIGYSGQSQRLKLTVYGENSGVAPFYLDWPVEITLRGQDGAEVYRNTCNPGISSWMPGNWSMEAALEGTENLPAGTYQVTFAILDPLTGKPGISLANQGGEDRRYVLGSFELK</sequence>
<name>G5IGR7_9FIRM</name>
<dbReference type="Proteomes" id="UP000005384">
    <property type="component" value="Unassembled WGS sequence"/>
</dbReference>
<dbReference type="Pfam" id="PF16116">
    <property type="entry name" value="DUF4832"/>
    <property type="match status" value="1"/>
</dbReference>
<feature type="domain" description="DUF4832" evidence="1">
    <location>
        <begin position="233"/>
        <end position="439"/>
    </location>
</feature>
<reference evidence="2 3" key="1">
    <citation type="submission" date="2011-08" db="EMBL/GenBank/DDBJ databases">
        <title>The Genome Sequence of Clostridium hathewayi WAL-18680.</title>
        <authorList>
            <consortium name="The Broad Institute Genome Sequencing Platform"/>
            <person name="Earl A."/>
            <person name="Ward D."/>
            <person name="Feldgarden M."/>
            <person name="Gevers D."/>
            <person name="Finegold S.M."/>
            <person name="Summanen P.H."/>
            <person name="Molitoris D.R."/>
            <person name="Song M."/>
            <person name="Daigneault M."/>
            <person name="Allen-Vercoe E."/>
            <person name="Young S.K."/>
            <person name="Zeng Q."/>
            <person name="Gargeya S."/>
            <person name="Fitzgerald M."/>
            <person name="Haas B."/>
            <person name="Abouelleil A."/>
            <person name="Alvarado L."/>
            <person name="Arachchi H.M."/>
            <person name="Berlin A."/>
            <person name="Brown A."/>
            <person name="Chapman S.B."/>
            <person name="Chen Z."/>
            <person name="Dunbar C."/>
            <person name="Freedman E."/>
            <person name="Gearin G."/>
            <person name="Gellesch M."/>
            <person name="Goldberg J."/>
            <person name="Griggs A."/>
            <person name="Gujja S."/>
            <person name="Heiman D."/>
            <person name="Howarth C."/>
            <person name="Larson L."/>
            <person name="Lui A."/>
            <person name="MacDonald P.J.P."/>
            <person name="Montmayeur A."/>
            <person name="Murphy C."/>
            <person name="Neiman D."/>
            <person name="Pearson M."/>
            <person name="Priest M."/>
            <person name="Roberts A."/>
            <person name="Saif S."/>
            <person name="Shea T."/>
            <person name="Shenoy N."/>
            <person name="Sisk P."/>
            <person name="Stolte C."/>
            <person name="Sykes S."/>
            <person name="Wortman J."/>
            <person name="Nusbaum C."/>
            <person name="Birren B."/>
        </authorList>
    </citation>
    <scope>NUCLEOTIDE SEQUENCE [LARGE SCALE GENOMIC DNA]</scope>
    <source>
        <strain evidence="2 3">WAL-18680</strain>
    </source>
</reference>
<keyword evidence="3" id="KW-1185">Reference proteome</keyword>
<dbReference type="RefSeq" id="WP_006780674.1">
    <property type="nucleotide sequence ID" value="NZ_CP040506.1"/>
</dbReference>
<dbReference type="Gene3D" id="3.20.20.80">
    <property type="entry name" value="Glycosidases"/>
    <property type="match status" value="1"/>
</dbReference>
<dbReference type="InterPro" id="IPR017853">
    <property type="entry name" value="GH"/>
</dbReference>
<evidence type="ECO:0000259" key="1">
    <source>
        <dbReference type="Pfam" id="PF16116"/>
    </source>
</evidence>
<proteinExistence type="predicted"/>
<accession>G5IGR7</accession>
<dbReference type="PATRIC" id="fig|742737.3.peg.2705"/>
<protein>
    <recommendedName>
        <fullName evidence="1">DUF4832 domain-containing protein</fullName>
    </recommendedName>
</protein>